<reference evidence="1 2" key="1">
    <citation type="submission" date="2020-08" db="EMBL/GenBank/DDBJ databases">
        <title>Functional genomics of gut bacteria from endangered species of beetles.</title>
        <authorList>
            <person name="Carlos-Shanley C."/>
        </authorList>
    </citation>
    <scope>NUCLEOTIDE SEQUENCE [LARGE SCALE GENOMIC DNA]</scope>
    <source>
        <strain evidence="1 2">S00179</strain>
    </source>
</reference>
<accession>A0A7W7P1I4</accession>
<sequence>MNLTQLNSQKEALREMLRQLETIPVKCTTCKHCHGKTCLKYMSDPPEEVRSQGCEAWEFDGVPF</sequence>
<organism evidence="1 2">
    <name type="scientific">Pseudomonas nitroreducens</name>
    <dbReference type="NCBI Taxonomy" id="46680"/>
    <lineage>
        <taxon>Bacteria</taxon>
        <taxon>Pseudomonadati</taxon>
        <taxon>Pseudomonadota</taxon>
        <taxon>Gammaproteobacteria</taxon>
        <taxon>Pseudomonadales</taxon>
        <taxon>Pseudomonadaceae</taxon>
        <taxon>Pseudomonas</taxon>
    </lineage>
</organism>
<name>A0A7W7P1I4_PSENT</name>
<dbReference type="AlphaFoldDB" id="A0A7W7P1I4"/>
<gene>
    <name evidence="1" type="ORF">HNP46_002164</name>
</gene>
<protein>
    <submittedName>
        <fullName evidence="1">Uncharacterized protein</fullName>
    </submittedName>
</protein>
<evidence type="ECO:0000313" key="2">
    <source>
        <dbReference type="Proteomes" id="UP000566995"/>
    </source>
</evidence>
<dbReference type="Proteomes" id="UP000566995">
    <property type="component" value="Unassembled WGS sequence"/>
</dbReference>
<proteinExistence type="predicted"/>
<dbReference type="EMBL" id="JACHLI010000006">
    <property type="protein sequence ID" value="MBB4863317.1"/>
    <property type="molecule type" value="Genomic_DNA"/>
</dbReference>
<evidence type="ECO:0000313" key="1">
    <source>
        <dbReference type="EMBL" id="MBB4863317.1"/>
    </source>
</evidence>
<comment type="caution">
    <text evidence="1">The sequence shown here is derived from an EMBL/GenBank/DDBJ whole genome shotgun (WGS) entry which is preliminary data.</text>
</comment>